<dbReference type="EMBL" id="JAVDUJ010000001">
    <property type="protein sequence ID" value="MDR6939039.1"/>
    <property type="molecule type" value="Genomic_DNA"/>
</dbReference>
<evidence type="ECO:0000313" key="3">
    <source>
        <dbReference type="Proteomes" id="UP001266099"/>
    </source>
</evidence>
<keyword evidence="3" id="KW-1185">Reference proteome</keyword>
<evidence type="ECO:0000256" key="1">
    <source>
        <dbReference type="SAM" id="MobiDB-lite"/>
    </source>
</evidence>
<feature type="compositionally biased region" description="Gly residues" evidence="1">
    <location>
        <begin position="35"/>
        <end position="44"/>
    </location>
</feature>
<evidence type="ECO:0000313" key="2">
    <source>
        <dbReference type="EMBL" id="MDR6939039.1"/>
    </source>
</evidence>
<reference evidence="2 3" key="1">
    <citation type="submission" date="2023-07" db="EMBL/GenBank/DDBJ databases">
        <title>Sequencing the genomes of 1000 actinobacteria strains.</title>
        <authorList>
            <person name="Klenk H.-P."/>
        </authorList>
    </citation>
    <scope>NUCLEOTIDE SEQUENCE [LARGE SCALE GENOMIC DNA]</scope>
    <source>
        <strain evidence="2 3">DSM 15539</strain>
    </source>
</reference>
<dbReference type="Proteomes" id="UP001266099">
    <property type="component" value="Unassembled WGS sequence"/>
</dbReference>
<organism evidence="2 3">
    <name type="scientific">Arcanobacterium hippocoleae</name>
    <dbReference type="NCBI Taxonomy" id="149017"/>
    <lineage>
        <taxon>Bacteria</taxon>
        <taxon>Bacillati</taxon>
        <taxon>Actinomycetota</taxon>
        <taxon>Actinomycetes</taxon>
        <taxon>Actinomycetales</taxon>
        <taxon>Actinomycetaceae</taxon>
        <taxon>Arcanobacterium</taxon>
    </lineage>
</organism>
<feature type="region of interest" description="Disordered" evidence="1">
    <location>
        <begin position="1"/>
        <end position="76"/>
    </location>
</feature>
<gene>
    <name evidence="2" type="ORF">J2S36_000582</name>
</gene>
<feature type="compositionally biased region" description="Basic and acidic residues" evidence="1">
    <location>
        <begin position="1"/>
        <end position="28"/>
    </location>
</feature>
<comment type="caution">
    <text evidence="2">The sequence shown here is derived from an EMBL/GenBank/DDBJ whole genome shotgun (WGS) entry which is preliminary data.</text>
</comment>
<accession>A0ABU1T0Z0</accession>
<proteinExistence type="predicted"/>
<sequence length="76" mass="8131">MKEYEAENMHLAEMKTHDAARNEHRAVEKASTQTGCGGGCGCGGHGKKHGVRSENTPADIADDFSHGRPQLGLRGK</sequence>
<name>A0ABU1T0Z0_9ACTO</name>
<dbReference type="RefSeq" id="WP_309955341.1">
    <property type="nucleotide sequence ID" value="NZ_JAVDUJ010000001.1"/>
</dbReference>
<protein>
    <submittedName>
        <fullName evidence="2">Uncharacterized protein</fullName>
    </submittedName>
</protein>